<dbReference type="EMBL" id="VMSD01000001">
    <property type="protein sequence ID" value="KAF0849002.1"/>
    <property type="molecule type" value="Genomic_DNA"/>
</dbReference>
<name>A0ABQ6YT64_9NOCA</name>
<accession>A0ABQ6YT64</accession>
<comment type="caution">
    <text evidence="1">The sequence shown here is derived from an EMBL/GenBank/DDBJ whole genome shotgun (WGS) entry which is preliminary data.</text>
</comment>
<reference evidence="1 2" key="1">
    <citation type="submission" date="2019-07" db="EMBL/GenBank/DDBJ databases">
        <title>Genomic Encyclopedia of Type Strains, Phase IV (KMG-IV): sequencing the most valuable type-strain genomes for metagenomic binning, comparative biology and taxonomic classification.</title>
        <authorList>
            <person name="Goeker M."/>
        </authorList>
    </citation>
    <scope>NUCLEOTIDE SEQUENCE [LARGE SCALE GENOMIC DNA]</scope>
    <source>
        <strain evidence="1 2">DSM 44831</strain>
    </source>
</reference>
<proteinExistence type="predicted"/>
<evidence type="ECO:0000313" key="1">
    <source>
        <dbReference type="EMBL" id="KAF0849002.1"/>
    </source>
</evidence>
<evidence type="ECO:0000313" key="2">
    <source>
        <dbReference type="Proteomes" id="UP000798951"/>
    </source>
</evidence>
<gene>
    <name evidence="1" type="ORF">FNL39_101437</name>
</gene>
<protein>
    <submittedName>
        <fullName evidence="1">Uncharacterized protein</fullName>
    </submittedName>
</protein>
<dbReference type="Proteomes" id="UP000798951">
    <property type="component" value="Unassembled WGS sequence"/>
</dbReference>
<dbReference type="RefSeq" id="WP_067979347.1">
    <property type="nucleotide sequence ID" value="NZ_VMSD01000001.1"/>
</dbReference>
<sequence>MATMPRHEEVTGYLQAQGWIPQAPWGGGTVWSHGEFEVLVPGGDVVDYRIRMRELVLCLADFEQRSLDIVVRDIVSGGVDVIGYRAGHDGDEISLETGAAALAALRSLLASCVDQAAEREIAAWSMRRYAVAQLLAATTLLPHRDSFGFDVFLGGPGSRLGRSSAVRLLDAAATVREAAGGGHGWSDEIRHDTIDAFGALGSAEQRPMRFALSFHWSRQVPRPDVVVEFPRTTVEGLGQALNVAVASSPPRDADADADMAELAAVVDGTVVGVDNDGALKAIVRGALWVGEITTGRQRRITVRLRTAQEYARALTAHSSGARVRARGLFDGKRDLQVSENGFFVDGDES</sequence>
<organism evidence="1 2">
    <name type="scientific">Nocardia caishijiensis</name>
    <dbReference type="NCBI Taxonomy" id="184756"/>
    <lineage>
        <taxon>Bacteria</taxon>
        <taxon>Bacillati</taxon>
        <taxon>Actinomycetota</taxon>
        <taxon>Actinomycetes</taxon>
        <taxon>Mycobacteriales</taxon>
        <taxon>Nocardiaceae</taxon>
        <taxon>Nocardia</taxon>
    </lineage>
</organism>
<keyword evidence="2" id="KW-1185">Reference proteome</keyword>